<sequence>MLRLTGTLYCRATMTAPWGIVLPRLIDSMIFVIVTAGRCIAEMDDESVPLSAGTMVLLPHGDSFKLLSETGAHAEPLFDLPVEKISERYELMTHGGGGEMTRAMAGVVQFDSVAGQRLLSVLPRVIRIEGWDESLGDWVRSTLGLISREASSLRPGGEIVMTRLADILVIQGVRTWLDSAPESEQGWLAALRDPQLGRALVAIHRYPQTDWTLAQLAAQAGMSRSAFSARFSARLGQSAMAYLGQWRLHLARARLMETTDPLAMVARAAGYQSEAAFSRAFRQYFGKPPGATRRSVAA</sequence>
<dbReference type="InterPro" id="IPR009057">
    <property type="entry name" value="Homeodomain-like_sf"/>
</dbReference>
<keyword evidence="3" id="KW-0010">Activator</keyword>
<keyword evidence="2" id="KW-0238">DNA-binding</keyword>
<proteinExistence type="predicted"/>
<dbReference type="SUPFAM" id="SSF46689">
    <property type="entry name" value="Homeodomain-like"/>
    <property type="match status" value="2"/>
</dbReference>
<feature type="domain" description="HTH araC/xylS-type" evidence="5">
    <location>
        <begin position="197"/>
        <end position="295"/>
    </location>
</feature>
<evidence type="ECO:0000313" key="6">
    <source>
        <dbReference type="EMBL" id="WWT34554.1"/>
    </source>
</evidence>
<keyword evidence="4" id="KW-0804">Transcription</keyword>
<dbReference type="InterPro" id="IPR018060">
    <property type="entry name" value="HTH_AraC"/>
</dbReference>
<dbReference type="Gene3D" id="1.10.10.60">
    <property type="entry name" value="Homeodomain-like"/>
    <property type="match status" value="2"/>
</dbReference>
<keyword evidence="1" id="KW-0805">Transcription regulation</keyword>
<evidence type="ECO:0000256" key="1">
    <source>
        <dbReference type="ARBA" id="ARBA00023015"/>
    </source>
</evidence>
<protein>
    <submittedName>
        <fullName evidence="6">AraC family transcriptional regulator</fullName>
    </submittedName>
</protein>
<dbReference type="InterPro" id="IPR032783">
    <property type="entry name" value="AraC_lig"/>
</dbReference>
<evidence type="ECO:0000256" key="2">
    <source>
        <dbReference type="ARBA" id="ARBA00023125"/>
    </source>
</evidence>
<dbReference type="PANTHER" id="PTHR46796">
    <property type="entry name" value="HTH-TYPE TRANSCRIPTIONAL ACTIVATOR RHAS-RELATED"/>
    <property type="match status" value="1"/>
</dbReference>
<dbReference type="InterPro" id="IPR037923">
    <property type="entry name" value="HTH-like"/>
</dbReference>
<dbReference type="SMART" id="SM00342">
    <property type="entry name" value="HTH_ARAC"/>
    <property type="match status" value="1"/>
</dbReference>
<dbReference type="RefSeq" id="WP_338610522.1">
    <property type="nucleotide sequence ID" value="NZ_CP146275.1"/>
</dbReference>
<keyword evidence="7" id="KW-1185">Reference proteome</keyword>
<evidence type="ECO:0000256" key="3">
    <source>
        <dbReference type="ARBA" id="ARBA00023159"/>
    </source>
</evidence>
<reference evidence="6 7" key="1">
    <citation type="submission" date="2024-02" db="EMBL/GenBank/DDBJ databases">
        <title>Complete genome sequence of Pelagibacterium nitratireducens ZH15.</title>
        <authorList>
            <person name="Zhao L.H."/>
        </authorList>
    </citation>
    <scope>NUCLEOTIDE SEQUENCE [LARGE SCALE GENOMIC DNA]</scope>
    <source>
        <strain evidence="6 7">ZH15</strain>
    </source>
</reference>
<dbReference type="PROSITE" id="PS00041">
    <property type="entry name" value="HTH_ARAC_FAMILY_1"/>
    <property type="match status" value="1"/>
</dbReference>
<gene>
    <name evidence="6" type="ORF">V6617_08845</name>
</gene>
<organism evidence="6 7">
    <name type="scientific">Pelagibacterium nitratireducens</name>
    <dbReference type="NCBI Taxonomy" id="1046114"/>
    <lineage>
        <taxon>Bacteria</taxon>
        <taxon>Pseudomonadati</taxon>
        <taxon>Pseudomonadota</taxon>
        <taxon>Alphaproteobacteria</taxon>
        <taxon>Hyphomicrobiales</taxon>
        <taxon>Devosiaceae</taxon>
        <taxon>Pelagibacterium</taxon>
    </lineage>
</organism>
<evidence type="ECO:0000259" key="5">
    <source>
        <dbReference type="PROSITE" id="PS01124"/>
    </source>
</evidence>
<dbReference type="EMBL" id="CP146275">
    <property type="protein sequence ID" value="WWT34554.1"/>
    <property type="molecule type" value="Genomic_DNA"/>
</dbReference>
<evidence type="ECO:0000313" key="7">
    <source>
        <dbReference type="Proteomes" id="UP001369958"/>
    </source>
</evidence>
<dbReference type="PROSITE" id="PS01124">
    <property type="entry name" value="HTH_ARAC_FAMILY_2"/>
    <property type="match status" value="1"/>
</dbReference>
<dbReference type="Proteomes" id="UP001369958">
    <property type="component" value="Chromosome"/>
</dbReference>
<dbReference type="PANTHER" id="PTHR46796:SF7">
    <property type="entry name" value="ARAC FAMILY TRANSCRIPTIONAL REGULATOR"/>
    <property type="match status" value="1"/>
</dbReference>
<dbReference type="Pfam" id="PF12852">
    <property type="entry name" value="Cupin_6"/>
    <property type="match status" value="1"/>
</dbReference>
<dbReference type="InterPro" id="IPR050204">
    <property type="entry name" value="AraC_XylS_family_regulators"/>
</dbReference>
<dbReference type="SUPFAM" id="SSF51215">
    <property type="entry name" value="Regulatory protein AraC"/>
    <property type="match status" value="1"/>
</dbReference>
<accession>A0ABZ2I8P2</accession>
<name>A0ABZ2I8P2_9HYPH</name>
<dbReference type="Pfam" id="PF12833">
    <property type="entry name" value="HTH_18"/>
    <property type="match status" value="1"/>
</dbReference>
<evidence type="ECO:0000256" key="4">
    <source>
        <dbReference type="ARBA" id="ARBA00023163"/>
    </source>
</evidence>
<dbReference type="InterPro" id="IPR018062">
    <property type="entry name" value="HTH_AraC-typ_CS"/>
</dbReference>